<organism evidence="1 2">
    <name type="scientific">Novosphingobium jiangmenense</name>
    <dbReference type="NCBI Taxonomy" id="2791981"/>
    <lineage>
        <taxon>Bacteria</taxon>
        <taxon>Pseudomonadati</taxon>
        <taxon>Pseudomonadota</taxon>
        <taxon>Alphaproteobacteria</taxon>
        <taxon>Sphingomonadales</taxon>
        <taxon>Sphingomonadaceae</taxon>
        <taxon>Novosphingobium</taxon>
    </lineage>
</organism>
<dbReference type="Proteomes" id="UP000600799">
    <property type="component" value="Unassembled WGS sequence"/>
</dbReference>
<accession>A0ABS0HKH5</accession>
<proteinExistence type="predicted"/>
<dbReference type="EMBL" id="JADQDC010000015">
    <property type="protein sequence ID" value="MBF9152755.1"/>
    <property type="molecule type" value="Genomic_DNA"/>
</dbReference>
<evidence type="ECO:0000313" key="2">
    <source>
        <dbReference type="Proteomes" id="UP000600799"/>
    </source>
</evidence>
<protein>
    <submittedName>
        <fullName evidence="1">Uncharacterized protein</fullName>
    </submittedName>
</protein>
<comment type="caution">
    <text evidence="1">The sequence shown here is derived from an EMBL/GenBank/DDBJ whole genome shotgun (WGS) entry which is preliminary data.</text>
</comment>
<evidence type="ECO:0000313" key="1">
    <source>
        <dbReference type="EMBL" id="MBF9152755.1"/>
    </source>
</evidence>
<gene>
    <name evidence="1" type="ORF">I2488_17270</name>
</gene>
<reference evidence="1 2" key="1">
    <citation type="submission" date="2020-11" db="EMBL/GenBank/DDBJ databases">
        <title>The genome sequence of Novosphingobium sp. 1Y9A.</title>
        <authorList>
            <person name="Liu Y."/>
        </authorList>
    </citation>
    <scope>NUCLEOTIDE SEQUENCE [LARGE SCALE GENOMIC DNA]</scope>
    <source>
        <strain evidence="1 2">1Y9A</strain>
    </source>
</reference>
<dbReference type="RefSeq" id="WP_196277043.1">
    <property type="nucleotide sequence ID" value="NZ_JADQDC010000015.1"/>
</dbReference>
<name>A0ABS0HKH5_9SPHN</name>
<keyword evidence="2" id="KW-1185">Reference proteome</keyword>
<sequence>MLDDRNALSEPFDGGALNAAELAAHSRFQHYDAIVVVNCADAKKTVKDLRGAERRLNNPV</sequence>